<comment type="caution">
    <text evidence="1">The sequence shown here is derived from an EMBL/GenBank/DDBJ whole genome shotgun (WGS) entry which is preliminary data.</text>
</comment>
<proteinExistence type="predicted"/>
<name>A0ABT7PT55_9BACT</name>
<organism evidence="1 2">
    <name type="scientific">Roseiconus lacunae</name>
    <dbReference type="NCBI Taxonomy" id="2605694"/>
    <lineage>
        <taxon>Bacteria</taxon>
        <taxon>Pseudomonadati</taxon>
        <taxon>Planctomycetota</taxon>
        <taxon>Planctomycetia</taxon>
        <taxon>Pirellulales</taxon>
        <taxon>Pirellulaceae</taxon>
        <taxon>Roseiconus</taxon>
    </lineage>
</organism>
<evidence type="ECO:0000313" key="2">
    <source>
        <dbReference type="Proteomes" id="UP001239462"/>
    </source>
</evidence>
<dbReference type="RefSeq" id="WP_149499995.1">
    <property type="nucleotide sequence ID" value="NZ_JASZZN010000061.1"/>
</dbReference>
<gene>
    <name evidence="1" type="ORF">QTN89_28660</name>
</gene>
<keyword evidence="2" id="KW-1185">Reference proteome</keyword>
<accession>A0ABT7PT55</accession>
<sequence>MFNDYSFFKSTLPSYVACELLDPALELGFHAARWDTNSFPDFRSFVRYTFGFSSVLQPYICDPEREDLRGWFQPDTADIERADDLLARRATTNTEVREWMWTQYPLISIPWLTSGLHCKLLSITDGEWPEMLAHDTDGFFTVFVADLT</sequence>
<reference evidence="1 2" key="1">
    <citation type="submission" date="2023-06" db="EMBL/GenBank/DDBJ databases">
        <title>Roseiconus lacunae JC819 isolated from Gulf of Mannar region, Tamil Nadu.</title>
        <authorList>
            <person name="Pk S."/>
            <person name="Ch S."/>
            <person name="Ch V.R."/>
        </authorList>
    </citation>
    <scope>NUCLEOTIDE SEQUENCE [LARGE SCALE GENOMIC DNA]</scope>
    <source>
        <strain evidence="1 2">JC819</strain>
    </source>
</reference>
<dbReference type="EMBL" id="JASZZN010000061">
    <property type="protein sequence ID" value="MDM4019459.1"/>
    <property type="molecule type" value="Genomic_DNA"/>
</dbReference>
<evidence type="ECO:0000313" key="1">
    <source>
        <dbReference type="EMBL" id="MDM4019459.1"/>
    </source>
</evidence>
<dbReference type="Proteomes" id="UP001239462">
    <property type="component" value="Unassembled WGS sequence"/>
</dbReference>
<protein>
    <submittedName>
        <fullName evidence="1">Uncharacterized protein</fullName>
    </submittedName>
</protein>